<comment type="caution">
    <text evidence="2">The sequence shown here is derived from an EMBL/GenBank/DDBJ whole genome shotgun (WGS) entry which is preliminary data.</text>
</comment>
<reference evidence="2 3" key="1">
    <citation type="submission" date="2022-03" db="EMBL/GenBank/DDBJ databases">
        <authorList>
            <person name="Macdonald S."/>
            <person name="Ahmed S."/>
            <person name="Newling K."/>
        </authorList>
    </citation>
    <scope>NUCLEOTIDE SEQUENCE [LARGE SCALE GENOMIC DNA]</scope>
</reference>
<protein>
    <submittedName>
        <fullName evidence="2">Uncharacterized protein</fullName>
    </submittedName>
</protein>
<sequence length="197" mass="22484">MQHKPTALIVDLLSVDALMLDRKFNMLTFIFLSSNARFLALMMYFSTAGKYVIDEHIFKKKLLAVSGCEPLWFEDSLEIFLDPSSQIYKESVPLSLIYSMVDGIIVNIWDDMEPKTLKSLKDPNLLGQIARATIYPLPVDPSKTNHPVLDWLNKQQHESVIYISFGSGDSLSAKHLTELAWGLELSQQRFVWVSIYP</sequence>
<name>A0ABC8JQU0_ERUVS</name>
<organism evidence="2 3">
    <name type="scientific">Eruca vesicaria subsp. sativa</name>
    <name type="common">Garden rocket</name>
    <name type="synonym">Eruca sativa</name>
    <dbReference type="NCBI Taxonomy" id="29727"/>
    <lineage>
        <taxon>Eukaryota</taxon>
        <taxon>Viridiplantae</taxon>
        <taxon>Streptophyta</taxon>
        <taxon>Embryophyta</taxon>
        <taxon>Tracheophyta</taxon>
        <taxon>Spermatophyta</taxon>
        <taxon>Magnoliopsida</taxon>
        <taxon>eudicotyledons</taxon>
        <taxon>Gunneridae</taxon>
        <taxon>Pentapetalae</taxon>
        <taxon>rosids</taxon>
        <taxon>malvids</taxon>
        <taxon>Brassicales</taxon>
        <taxon>Brassicaceae</taxon>
        <taxon>Brassiceae</taxon>
        <taxon>Eruca</taxon>
    </lineage>
</organism>
<dbReference type="GO" id="GO:0016757">
    <property type="term" value="F:glycosyltransferase activity"/>
    <property type="evidence" value="ECO:0007669"/>
    <property type="project" value="UniProtKB-KW"/>
</dbReference>
<keyword evidence="1" id="KW-0808">Transferase</keyword>
<dbReference type="PANTHER" id="PTHR48046">
    <property type="entry name" value="UDP-GLYCOSYLTRANSFERASE 72E1"/>
    <property type="match status" value="1"/>
</dbReference>
<dbReference type="AlphaFoldDB" id="A0ABC8JQU0"/>
<accession>A0ABC8JQU0</accession>
<dbReference type="Proteomes" id="UP001642260">
    <property type="component" value="Unassembled WGS sequence"/>
</dbReference>
<evidence type="ECO:0000313" key="3">
    <source>
        <dbReference type="Proteomes" id="UP001642260"/>
    </source>
</evidence>
<dbReference type="PANTHER" id="PTHR48046:SF7">
    <property type="entry name" value="UDP-GLYCOSYLTRANSFERASE 72E1"/>
    <property type="match status" value="1"/>
</dbReference>
<proteinExistence type="predicted"/>
<dbReference type="Gene3D" id="3.40.50.2000">
    <property type="entry name" value="Glycogen Phosphorylase B"/>
    <property type="match status" value="2"/>
</dbReference>
<evidence type="ECO:0000313" key="2">
    <source>
        <dbReference type="EMBL" id="CAH8337366.1"/>
    </source>
</evidence>
<dbReference type="EMBL" id="CAKOAT010134821">
    <property type="protein sequence ID" value="CAH8337366.1"/>
    <property type="molecule type" value="Genomic_DNA"/>
</dbReference>
<keyword evidence="1" id="KW-0328">Glycosyltransferase</keyword>
<dbReference type="SUPFAM" id="SSF53756">
    <property type="entry name" value="UDP-Glycosyltransferase/glycogen phosphorylase"/>
    <property type="match status" value="1"/>
</dbReference>
<evidence type="ECO:0000256" key="1">
    <source>
        <dbReference type="ARBA" id="ARBA00022676"/>
    </source>
</evidence>
<keyword evidence="3" id="KW-1185">Reference proteome</keyword>
<gene>
    <name evidence="2" type="ORF">ERUC_LOCUS14383</name>
</gene>